<keyword evidence="8" id="KW-1185">Reference proteome</keyword>
<feature type="domain" description="DML1/Misato tubulin" evidence="6">
    <location>
        <begin position="140"/>
        <end position="325"/>
    </location>
</feature>
<evidence type="ECO:0000259" key="6">
    <source>
        <dbReference type="Pfam" id="PF14881"/>
    </source>
</evidence>
<feature type="region of interest" description="Disordered" evidence="4">
    <location>
        <begin position="109"/>
        <end position="136"/>
    </location>
</feature>
<dbReference type="InterPro" id="IPR049942">
    <property type="entry name" value="DML1/Misato"/>
</dbReference>
<name>A0A6S7K1Y8_PARCT</name>
<comment type="similarity">
    <text evidence="2">Belongs to the misato family.</text>
</comment>
<sequence>MESCSSLKEIITFQVGNYSNFVGAHYWNLQEVLLGDGTIESNTKNELNHDILFRKGLNFQTGQRTCRPRVIAFDLKENVTNLALTDNSLADDVEETIVWDGTVEKYDRGSKIEPHTQIQENSSSSPRNGSTDTTNPYNEDIISTWSDFSLSQFHNKSLQCIESSHNEACGSFGNFGSGEALFKSPKFRDEFEDRLHFFAEECDRLQGFQIFTDIHNGFAGLTSKILLDLADDYAKKSQLCFAMMPAMFEDDTRHTLDLAMLNILLSFGKYVDAGCQVVPLSLRDSYGLRGKMVEFPCIDYKGNSNYHTSAIVASAIDTATLPYRLKDNQSSDLNTLVNNLSYGGRKISAVSLGLPIPVNSTLSLNDLLKGAMDYIIPLTPDTGRPENILTQTSVVRGIPTHLLKTESYQYMEKQISTLFQYNSSLGNICPTYIAQTPCKVTRPFPEIFKPSVTQVGCVIENYERPIETRVEKTSVMASLINCADLAKPLEVLLGGTNKANVMKYPGFLEAGIEQPDLESCREDIRILSQNYQL</sequence>
<organism evidence="7 8">
    <name type="scientific">Paramuricea clavata</name>
    <name type="common">Red gorgonian</name>
    <name type="synonym">Violescent sea-whip</name>
    <dbReference type="NCBI Taxonomy" id="317549"/>
    <lineage>
        <taxon>Eukaryota</taxon>
        <taxon>Metazoa</taxon>
        <taxon>Cnidaria</taxon>
        <taxon>Anthozoa</taxon>
        <taxon>Octocorallia</taxon>
        <taxon>Malacalcyonacea</taxon>
        <taxon>Plexauridae</taxon>
        <taxon>Paramuricea</taxon>
    </lineage>
</organism>
<evidence type="ECO:0000256" key="1">
    <source>
        <dbReference type="ARBA" id="ARBA00004173"/>
    </source>
</evidence>
<accession>A0A6S7K1Y8</accession>
<evidence type="ECO:0000256" key="4">
    <source>
        <dbReference type="SAM" id="MobiDB-lite"/>
    </source>
</evidence>
<feature type="compositionally biased region" description="Polar residues" evidence="4">
    <location>
        <begin position="116"/>
        <end position="136"/>
    </location>
</feature>
<dbReference type="GO" id="GO:0005739">
    <property type="term" value="C:mitochondrion"/>
    <property type="evidence" value="ECO:0007669"/>
    <property type="project" value="UniProtKB-SubCell"/>
</dbReference>
<reference evidence="7" key="1">
    <citation type="submission" date="2020-04" db="EMBL/GenBank/DDBJ databases">
        <authorList>
            <person name="Alioto T."/>
            <person name="Alioto T."/>
            <person name="Gomez Garrido J."/>
        </authorList>
    </citation>
    <scope>NUCLEOTIDE SEQUENCE</scope>
    <source>
        <strain evidence="7">A484AB</strain>
    </source>
</reference>
<dbReference type="PANTHER" id="PTHR13391:SF0">
    <property type="entry name" value="PROTEIN MISATO HOMOLOG 1"/>
    <property type="match status" value="1"/>
</dbReference>
<evidence type="ECO:0000259" key="5">
    <source>
        <dbReference type="Pfam" id="PF10644"/>
    </source>
</evidence>
<dbReference type="InterPro" id="IPR029209">
    <property type="entry name" value="DML1/Misato_tubulin"/>
</dbReference>
<dbReference type="InterPro" id="IPR036525">
    <property type="entry name" value="Tubulin/FtsZ_GTPase_sf"/>
</dbReference>
<dbReference type="PANTHER" id="PTHR13391">
    <property type="entry name" value="MITOCHONDRIAL DISTRIBUTION REGULATOR MISATO"/>
    <property type="match status" value="1"/>
</dbReference>
<evidence type="ECO:0000313" key="8">
    <source>
        <dbReference type="Proteomes" id="UP001152795"/>
    </source>
</evidence>
<evidence type="ECO:0000256" key="3">
    <source>
        <dbReference type="ARBA" id="ARBA00023128"/>
    </source>
</evidence>
<comment type="subcellular location">
    <subcellularLocation>
        <location evidence="1">Mitochondrion</location>
    </subcellularLocation>
</comment>
<comment type="caution">
    <text evidence="7">The sequence shown here is derived from an EMBL/GenBank/DDBJ whole genome shotgun (WGS) entry which is preliminary data.</text>
</comment>
<keyword evidence="3" id="KW-0496">Mitochondrion</keyword>
<protein>
    <submittedName>
        <fullName evidence="7">Misato homolog 1-like</fullName>
    </submittedName>
</protein>
<dbReference type="Proteomes" id="UP001152795">
    <property type="component" value="Unassembled WGS sequence"/>
</dbReference>
<dbReference type="Gene3D" id="3.40.50.1440">
    <property type="entry name" value="Tubulin/FtsZ, GTPase domain"/>
    <property type="match status" value="1"/>
</dbReference>
<evidence type="ECO:0000256" key="2">
    <source>
        <dbReference type="ARBA" id="ARBA00008507"/>
    </source>
</evidence>
<dbReference type="Pfam" id="PF10644">
    <property type="entry name" value="Misat_Tub_SegII"/>
    <property type="match status" value="1"/>
</dbReference>
<gene>
    <name evidence="7" type="ORF">PACLA_8A015192</name>
</gene>
<feature type="domain" description="Misato Segment II tubulin-like" evidence="5">
    <location>
        <begin position="8"/>
        <end position="115"/>
    </location>
</feature>
<dbReference type="GO" id="GO:0007005">
    <property type="term" value="P:mitochondrion organization"/>
    <property type="evidence" value="ECO:0007669"/>
    <property type="project" value="InterPro"/>
</dbReference>
<dbReference type="SUPFAM" id="SSF52490">
    <property type="entry name" value="Tubulin nucleotide-binding domain-like"/>
    <property type="match status" value="1"/>
</dbReference>
<dbReference type="AlphaFoldDB" id="A0A6S7K1Y8"/>
<dbReference type="InterPro" id="IPR019605">
    <property type="entry name" value="Misato_II_tubulin-like"/>
</dbReference>
<proteinExistence type="inferred from homology"/>
<dbReference type="EMBL" id="CACRXK020008760">
    <property type="protein sequence ID" value="CAB4015548.1"/>
    <property type="molecule type" value="Genomic_DNA"/>
</dbReference>
<dbReference type="OrthoDB" id="271881at2759"/>
<dbReference type="Pfam" id="PF14881">
    <property type="entry name" value="Tubulin_3"/>
    <property type="match status" value="1"/>
</dbReference>
<evidence type="ECO:0000313" key="7">
    <source>
        <dbReference type="EMBL" id="CAB4015548.1"/>
    </source>
</evidence>